<organism evidence="1 2">
    <name type="scientific">Psychromicrobium silvestre</name>
    <dbReference type="NCBI Taxonomy" id="1645614"/>
    <lineage>
        <taxon>Bacteria</taxon>
        <taxon>Bacillati</taxon>
        <taxon>Actinomycetota</taxon>
        <taxon>Actinomycetes</taxon>
        <taxon>Micrococcales</taxon>
        <taxon>Micrococcaceae</taxon>
        <taxon>Psychromicrobium</taxon>
    </lineage>
</organism>
<keyword evidence="2" id="KW-1185">Reference proteome</keyword>
<sequence>MENNQKRQVAVICPTEYGGQIEHAADLAMAIAAEADVEQCFLVSRPGAAAYLGTLEQPGVRLLEVLPPRRLTGGRVQNLLRPLRQVIDLLTEHRAIRRVSRTMGDDGQLVLETSKYPLASLLRAGKRIEVVLFVHNAKPHFDRKEAGFRQRLLMGLETSSMKTADRVVTHGKNQGKTLSEIVGDRLSAVSLPMSSRLSNPQELSKPESSAYDLKDSALCIGELRSNKGVELAMSAADTAQVPLLVAGKSDEEETRVKLAALAASSEYVTLQDRFLERSEFDQYLQSARLVVLPYTHFDAQSGVLTKAMHAKAAIFASDLPSLREQAGDYSAIEFADHRDPAGFADGLAKAFQAGQRAAQNADLEDFSDWKLVAGAVLGGRRNQT</sequence>
<evidence type="ECO:0000313" key="1">
    <source>
        <dbReference type="EMBL" id="NYE94602.1"/>
    </source>
</evidence>
<proteinExistence type="predicted"/>
<keyword evidence="1" id="KW-0808">Transferase</keyword>
<dbReference type="GO" id="GO:0016740">
    <property type="term" value="F:transferase activity"/>
    <property type="evidence" value="ECO:0007669"/>
    <property type="project" value="UniProtKB-KW"/>
</dbReference>
<dbReference type="Gene3D" id="3.40.50.2000">
    <property type="entry name" value="Glycogen Phosphorylase B"/>
    <property type="match status" value="1"/>
</dbReference>
<dbReference type="Pfam" id="PF13692">
    <property type="entry name" value="Glyco_trans_1_4"/>
    <property type="match status" value="1"/>
</dbReference>
<protein>
    <submittedName>
        <fullName evidence="1">Glycosyltransferase involved in cell wall biosynthesis</fullName>
    </submittedName>
</protein>
<dbReference type="SUPFAM" id="SSF53756">
    <property type="entry name" value="UDP-Glycosyltransferase/glycogen phosphorylase"/>
    <property type="match status" value="1"/>
</dbReference>
<dbReference type="RefSeq" id="WP_179388344.1">
    <property type="nucleotide sequence ID" value="NZ_JACBYQ010000001.1"/>
</dbReference>
<accession>A0A7Y9LS49</accession>
<dbReference type="EMBL" id="JACBYQ010000001">
    <property type="protein sequence ID" value="NYE94602.1"/>
    <property type="molecule type" value="Genomic_DNA"/>
</dbReference>
<gene>
    <name evidence="1" type="ORF">FHU41_000823</name>
</gene>
<dbReference type="AlphaFoldDB" id="A0A7Y9LS49"/>
<name>A0A7Y9LS49_9MICC</name>
<dbReference type="Proteomes" id="UP000521748">
    <property type="component" value="Unassembled WGS sequence"/>
</dbReference>
<reference evidence="1 2" key="1">
    <citation type="submission" date="2020-07" db="EMBL/GenBank/DDBJ databases">
        <title>Sequencing the genomes of 1000 actinobacteria strains.</title>
        <authorList>
            <person name="Klenk H.-P."/>
        </authorList>
    </citation>
    <scope>NUCLEOTIDE SEQUENCE [LARGE SCALE GENOMIC DNA]</scope>
    <source>
        <strain evidence="1 2">DSM 102047</strain>
    </source>
</reference>
<evidence type="ECO:0000313" key="2">
    <source>
        <dbReference type="Proteomes" id="UP000521748"/>
    </source>
</evidence>
<comment type="caution">
    <text evidence="1">The sequence shown here is derived from an EMBL/GenBank/DDBJ whole genome shotgun (WGS) entry which is preliminary data.</text>
</comment>